<dbReference type="AlphaFoldDB" id="A0A4V6G6Y3"/>
<evidence type="ECO:0000313" key="34">
    <source>
        <dbReference type="EMBL" id="EDH5127591.1"/>
    </source>
</evidence>
<dbReference type="EMBL" id="AAMIVI010000010">
    <property type="protein sequence ID" value="EDH7969840.1"/>
    <property type="molecule type" value="Genomic_DNA"/>
</dbReference>
<evidence type="ECO:0000313" key="32">
    <source>
        <dbReference type="EMBL" id="EDG8426083.1"/>
    </source>
</evidence>
<dbReference type="EMBL" id="AAMFMM010000014">
    <property type="protein sequence ID" value="EDG8350761.1"/>
    <property type="molecule type" value="Genomic_DNA"/>
</dbReference>
<evidence type="ECO:0000313" key="24">
    <source>
        <dbReference type="EMBL" id="EDB8291157.1"/>
    </source>
</evidence>
<reference evidence="20" key="3">
    <citation type="submission" date="2019-03" db="EMBL/GenBank/DDBJ databases">
        <authorList>
            <consortium name="NARMS: The National Antimicrobial Resistance Monitoring System"/>
        </authorList>
    </citation>
    <scope>NUCLEOTIDE SEQUENCE</scope>
    <source>
        <strain evidence="24">CVM N56557</strain>
        <strain evidence="25">CVM N58670</strain>
        <strain evidence="26">CVM N62967</strain>
        <strain evidence="20">FSIS11918308</strain>
        <strain evidence="23">FSIS1505221</strain>
        <strain evidence="28">FSIS1710719</strain>
    </source>
</reference>
<dbReference type="EMBL" id="AAMHWT010000005">
    <property type="protein sequence ID" value="EDH5127591.1"/>
    <property type="molecule type" value="Genomic_DNA"/>
</dbReference>
<dbReference type="RefSeq" id="WP_129589477.1">
    <property type="nucleotide sequence ID" value="NZ_CALPAP010000001.1"/>
</dbReference>
<reference evidence="22" key="1">
    <citation type="submission" date="2018-07" db="EMBL/GenBank/DDBJ databases">
        <authorList>
            <consortium name="PulseNet: The National Subtyping Network for Foodborne Disease Surveillance"/>
            <person name="Tarr C.L."/>
            <person name="Trees E."/>
            <person name="Katz L.S."/>
            <person name="Carleton-Romer H.A."/>
            <person name="Stroika S."/>
            <person name="Kucerova Z."/>
            <person name="Roache K.F."/>
            <person name="Sabol A.L."/>
            <person name="Besser J."/>
            <person name="Gerner-Smidt P."/>
        </authorList>
    </citation>
    <scope>NUCLEOTIDE SEQUENCE</scope>
    <source>
        <strain evidence="22">PNUSAS000719</strain>
        <strain evidence="35">PNUSAS013139</strain>
    </source>
</reference>
<evidence type="ECO:0000313" key="35">
    <source>
        <dbReference type="EMBL" id="EDH7232903.1"/>
    </source>
</evidence>
<dbReference type="EMBL" id="AAGDUG010000100">
    <property type="protein sequence ID" value="EBM8104419.1"/>
    <property type="molecule type" value="Genomic_DNA"/>
</dbReference>
<dbReference type="EMBL" id="AAGJTV010000043">
    <property type="protein sequence ID" value="EBO8341546.1"/>
    <property type="molecule type" value="Genomic_DNA"/>
</dbReference>
<evidence type="ECO:0000313" key="38">
    <source>
        <dbReference type="EMBL" id="EDI2826672.1"/>
    </source>
</evidence>
<reference evidence="43" key="4">
    <citation type="submission" date="2019-03" db="EMBL/GenBank/DDBJ databases">
        <authorList>
            <person name="Levent G."/>
            <person name="Schlochtermeier A."/>
            <person name="Ives S.E."/>
            <person name="Norman K.N."/>
            <person name="Lawhon S.D."/>
            <person name="Loneragan G.H."/>
            <person name="Anderson R.C."/>
            <person name="Scott H.M."/>
        </authorList>
    </citation>
    <scope>NUCLEOTIDE SEQUENCE</scope>
    <source>
        <strain evidence="43">ME2L-19-11</strain>
    </source>
</reference>
<evidence type="ECO:0000313" key="7">
    <source>
        <dbReference type="EMBL" id="EBN0508938.1"/>
    </source>
</evidence>
<evidence type="ECO:0000313" key="23">
    <source>
        <dbReference type="EMBL" id="EDA6269122.1"/>
    </source>
</evidence>
<reference evidence="43 44" key="2">
    <citation type="journal article" date="2019" name="Proc. Natl. Acad. Sci. U.S.A.">
        <title>Microbiome composition shapes rapid genomic adaptation of Drosophila melanogaster.</title>
        <authorList>
            <person name="Rudman S.M."/>
            <person name="Greenblum S."/>
            <person name="Hughes R.C."/>
            <person name="Rajpurohit S."/>
            <person name="Kiratli O."/>
            <person name="Lowder D.B."/>
            <person name="Lemmon S.G."/>
            <person name="Petrov D.A."/>
            <person name="Chaston J.M."/>
            <person name="Schmidt P."/>
        </authorList>
    </citation>
    <scope>NUCLEOTIDE SEQUENCE [LARGE SCALE GENOMIC DNA]</scope>
    <source>
        <strain evidence="43 44">ME2L-19-11</strain>
    </source>
</reference>
<evidence type="ECO:0000313" key="12">
    <source>
        <dbReference type="EMBL" id="EBO1897297.1"/>
    </source>
</evidence>
<dbReference type="Proteomes" id="UP000322839">
    <property type="component" value="Unassembled WGS sequence"/>
</dbReference>
<evidence type="ECO:0000313" key="37">
    <source>
        <dbReference type="EMBL" id="EDH8541690.1"/>
    </source>
</evidence>
<sequence length="87" mass="9478">MALSRAQHEANKANGAYHIDRHGNRVPPALARSARSTDVVTGVRHTAANSAIDKAVFNDPLKLQIMSLRACGRHAEADRLEGIRPKK</sequence>
<dbReference type="EMBL" id="AAGHSH010000050">
    <property type="protein sequence ID" value="EBO1897297.1"/>
    <property type="molecule type" value="Genomic_DNA"/>
</dbReference>
<evidence type="ECO:0000313" key="44">
    <source>
        <dbReference type="Proteomes" id="UP000322839"/>
    </source>
</evidence>
<dbReference type="EMBL" id="AAMHPQ010000001">
    <property type="protein sequence ID" value="EDH4304479.1"/>
    <property type="molecule type" value="Genomic_DNA"/>
</dbReference>
<evidence type="ECO:0000313" key="13">
    <source>
        <dbReference type="EMBL" id="EBO2051716.1"/>
    </source>
</evidence>
<dbReference type="EMBL" id="AAMKKX010000012">
    <property type="protein sequence ID" value="EDI2826672.1"/>
    <property type="molecule type" value="Genomic_DNA"/>
</dbReference>
<dbReference type="EMBL" id="AAGEBN010000014">
    <property type="protein sequence ID" value="EBM8869918.1"/>
    <property type="molecule type" value="Genomic_DNA"/>
</dbReference>
<evidence type="ECO:0000313" key="10">
    <source>
        <dbReference type="EMBL" id="EBO1575468.1"/>
    </source>
</evidence>
<evidence type="ECO:0000313" key="22">
    <source>
        <dbReference type="EMBL" id="ECW9634206.1"/>
    </source>
</evidence>
<dbReference type="EMBL" id="AAGHPP010000064">
    <property type="protein sequence ID" value="EBO1575468.1"/>
    <property type="molecule type" value="Genomic_DNA"/>
</dbReference>
<protein>
    <submittedName>
        <fullName evidence="43">Uncharacterized protein</fullName>
    </submittedName>
</protein>
<dbReference type="EMBL" id="AAMKTN010000011">
    <property type="protein sequence ID" value="EDI3728765.1"/>
    <property type="molecule type" value="Genomic_DNA"/>
</dbReference>
<dbReference type="EMBL" id="AAGDWY010000016">
    <property type="protein sequence ID" value="EBM8421877.1"/>
    <property type="molecule type" value="Genomic_DNA"/>
</dbReference>
<dbReference type="EMBL" id="AAGHXH010000019">
    <property type="protein sequence ID" value="EBO2494443.1"/>
    <property type="molecule type" value="Genomic_DNA"/>
</dbReference>
<dbReference type="EMBL" id="AAMARF010000011">
    <property type="protein sequence ID" value="EDF3873347.1"/>
    <property type="molecule type" value="Genomic_DNA"/>
</dbReference>
<dbReference type="EMBL" id="SQSB01000008">
    <property type="protein sequence ID" value="KAA8313968.1"/>
    <property type="molecule type" value="Genomic_DNA"/>
</dbReference>
<evidence type="ECO:0000313" key="11">
    <source>
        <dbReference type="EMBL" id="EBO1630925.1"/>
    </source>
</evidence>
<dbReference type="EMBL" id="AAMLTI010000043">
    <property type="protein sequence ID" value="EDI6915793.1"/>
    <property type="molecule type" value="Genomic_DNA"/>
</dbReference>
<organism evidence="43 44">
    <name type="scientific">Salmonella enterica subsp. enterica serovar Kentucky</name>
    <dbReference type="NCBI Taxonomy" id="192955"/>
    <lineage>
        <taxon>Bacteria</taxon>
        <taxon>Pseudomonadati</taxon>
        <taxon>Pseudomonadota</taxon>
        <taxon>Gammaproteobacteria</taxon>
        <taxon>Enterobacterales</taxon>
        <taxon>Enterobacteriaceae</taxon>
        <taxon>Salmonella</taxon>
    </lineage>
</organism>
<accession>A0A4V6G6Y3</accession>
<comment type="caution">
    <text evidence="43">The sequence shown here is derived from an EMBL/GenBank/DDBJ whole genome shotgun (WGS) entry which is preliminary data.</text>
</comment>
<proteinExistence type="predicted"/>
<gene>
    <name evidence="21" type="ORF">AKH67_02700</name>
    <name evidence="7" type="ORF">ALX47_02700</name>
    <name evidence="22" type="ORF">ALZ48_02700</name>
    <name evidence="8" type="ORF">ASH16_13290</name>
    <name evidence="23" type="ORF">AYO62_19415</name>
    <name evidence="27" type="ORF">B0D29_14365</name>
    <name evidence="28" type="ORF">B6C64_24630</name>
    <name evidence="29" type="ORF">B8184_18910</name>
    <name evidence="30" type="ORF">B9R05_12480</name>
    <name evidence="24" type="ORF">BCO88_23500</name>
    <name evidence="25" type="ORF">BCP44_04595</name>
    <name evidence="26" type="ORF">BH531_04540</name>
    <name evidence="31" type="ORF">CAH52_13815</name>
    <name evidence="32" type="ORF">CAH86_24385</name>
    <name evidence="34" type="ORF">CB071_10000</name>
    <name evidence="33" type="ORF">CBQ06_02160</name>
    <name evidence="35" type="ORF">CBZ91_14390</name>
    <name evidence="36" type="ORF">CCH07_10315</name>
    <name evidence="37" type="ORF">CCW64_08525</name>
    <name evidence="38" type="ORF">CDJ86_15800</name>
    <name evidence="41" type="ORF">CE351_11995</name>
    <name evidence="39" type="ORF">CEB89_10175</name>
    <name evidence="40" type="ORF">CED36_14345</name>
    <name evidence="42" type="ORF">CFL54_22065</name>
    <name evidence="9" type="ORF">D6J12_24505</name>
    <name evidence="20" type="ORF">E2A04_02230</name>
    <name evidence="3" type="ORF">E2K49_18060</name>
    <name evidence="12" type="ORF">E2K50_20615</name>
    <name evidence="13" type="ORF">E3B48_21780</name>
    <name evidence="43" type="ORF">E4679_18455</name>
    <name evidence="4" type="ORF">E4J19_15585</name>
    <name evidence="18" type="ORF">EA075_19475</name>
    <name evidence="10" type="ORF">EIC51_22835</name>
    <name evidence="11" type="ORF">EOV29_04285</name>
    <name evidence="2" type="ORF">EYU37_19485</name>
    <name evidence="19" type="ORF">EZK82_09975</name>
    <name evidence="5" type="ORF">FA713_14375</name>
    <name evidence="14" type="ORF">FA719_16595</name>
    <name evidence="15" type="ORF">FBD64_23405</name>
    <name evidence="16" type="ORF">FDQ73_13475</name>
    <name evidence="6" type="ORF">GL28_02610</name>
    <name evidence="17" type="ORF">JF21_02695</name>
</gene>
<evidence type="ECO:0000313" key="43">
    <source>
        <dbReference type="EMBL" id="KAA8313968.1"/>
    </source>
</evidence>
<dbReference type="EMBL" id="AAMCZO010000087">
    <property type="protein sequence ID" value="EDG1032659.1"/>
    <property type="molecule type" value="Genomic_DNA"/>
</dbReference>
<dbReference type="EMBL" id="AAMFMX010000061">
    <property type="protein sequence ID" value="EDG8426083.1"/>
    <property type="molecule type" value="Genomic_DNA"/>
</dbReference>
<dbReference type="EMBL" id="AAMKVI010000014">
    <property type="protein sequence ID" value="EDI4076584.1"/>
    <property type="molecule type" value="Genomic_DNA"/>
</dbReference>
<evidence type="ECO:0000313" key="16">
    <source>
        <dbReference type="EMBL" id="EBO2756535.1"/>
    </source>
</evidence>
<dbReference type="EMBL" id="AAGEHN010000001">
    <property type="protein sequence ID" value="EBM9685308.1"/>
    <property type="molecule type" value="Genomic_DNA"/>
</dbReference>
<evidence type="ECO:0000313" key="5">
    <source>
        <dbReference type="EMBL" id="EBM8869918.1"/>
    </source>
</evidence>
<evidence type="ECO:0000313" key="6">
    <source>
        <dbReference type="EMBL" id="EBM9685308.1"/>
    </source>
</evidence>
<evidence type="ECO:0000313" key="20">
    <source>
        <dbReference type="EMBL" id="ECB8226884.1"/>
    </source>
</evidence>
<evidence type="ECO:0000313" key="27">
    <source>
        <dbReference type="EMBL" id="EDF3873347.1"/>
    </source>
</evidence>
<dbReference type="EMBL" id="AAMEYE010000024">
    <property type="protein sequence ID" value="EDG6699357.1"/>
    <property type="molecule type" value="Genomic_DNA"/>
</dbReference>
<dbReference type="EMBL" id="AAGEON010000001">
    <property type="protein sequence ID" value="EBN0508938.1"/>
    <property type="molecule type" value="Genomic_DNA"/>
</dbReference>
<dbReference type="EMBL" id="AAGHZM010000020">
    <property type="protein sequence ID" value="EBO2756535.1"/>
    <property type="molecule type" value="Genomic_DNA"/>
</dbReference>
<evidence type="ECO:0000256" key="1">
    <source>
        <dbReference type="SAM" id="MobiDB-lite"/>
    </source>
</evidence>
<evidence type="ECO:0000313" key="19">
    <source>
        <dbReference type="EMBL" id="ECB5815301.1"/>
    </source>
</evidence>
<dbReference type="EMBL" id="AALOWW010000002">
    <property type="protein sequence ID" value="EDB8559908.1"/>
    <property type="molecule type" value="Genomic_DNA"/>
</dbReference>
<reference evidence="2" key="5">
    <citation type="submission" date="2019-06" db="EMBL/GenBank/DDBJ databases">
        <authorList>
            <consortium name="GenomeTrakr network: Whole genome sequencing for foodborne pathogen traceback"/>
        </authorList>
    </citation>
    <scope>NUCLEOTIDE SEQUENCE</scope>
    <source>
        <strain evidence="21">15MN00359</strain>
        <strain evidence="7">CVM-N15245</strain>
        <strain evidence="6">FL-NRM019</strain>
        <strain evidence="10">FSIS11807908</strain>
        <strain evidence="9">FSIS11814114</strain>
        <strain evidence="18">FSIS11814883</strain>
        <strain evidence="3">FSIS11918347</strain>
        <strain evidence="12">FSIS11918574</strain>
        <strain evidence="13">FSIS11918976</strain>
        <strain evidence="29">FSIS1700275</strain>
        <strain evidence="30">FSIS1700278</strain>
        <strain evidence="32">FSIS1700345</strain>
        <strain evidence="31">FSIS1700407</strain>
        <strain evidence="33">FSIS1700727</strain>
        <strain evidence="34">FSIS1700879</strain>
        <strain evidence="37">FSIS1701118</strain>
        <strain evidence="36">FSIS1701206</strain>
        <strain evidence="38">FSIS1701380</strain>
        <strain evidence="40">FSIS1701544</strain>
        <strain evidence="39">FSIS1702151</strain>
        <strain evidence="41">FSIS1702153</strain>
        <strain evidence="42">FSIS1702286</strain>
        <strain evidence="27">FSIS1709877</strain>
        <strain evidence="11">FSIS21823107</strain>
        <strain evidence="2">FSIS21923521</strain>
        <strain evidence="19">FSIS21923565</strain>
        <strain evidence="14">FSIS21924037</strain>
        <strain evidence="5">FSIS21924041</strain>
        <strain evidence="15">FSIS21924118</strain>
        <strain evidence="16">FSIS21924205</strain>
        <strain evidence="4">FSIS31901700</strain>
        <strain evidence="8">NY-N19883</strain>
        <strain evidence="17">WAPHL_SAL-A00479</strain>
    </source>
</reference>
<evidence type="ECO:0000313" key="4">
    <source>
        <dbReference type="EMBL" id="EBM8421877.1"/>
    </source>
</evidence>
<dbReference type="EMBL" id="AAGHQA010000005">
    <property type="protein sequence ID" value="EBO1630925.1"/>
    <property type="molecule type" value="Genomic_DNA"/>
</dbReference>
<feature type="region of interest" description="Disordered" evidence="1">
    <location>
        <begin position="1"/>
        <end position="24"/>
    </location>
</feature>
<dbReference type="EMBL" id="AAGDVA010000023">
    <property type="protein sequence ID" value="EBM8192177.1"/>
    <property type="molecule type" value="Genomic_DNA"/>
</dbReference>
<evidence type="ECO:0000313" key="39">
    <source>
        <dbReference type="EMBL" id="EDI3728765.1"/>
    </source>
</evidence>
<evidence type="ECO:0000313" key="3">
    <source>
        <dbReference type="EMBL" id="EBM8192177.1"/>
    </source>
</evidence>
<evidence type="ECO:0000313" key="17">
    <source>
        <dbReference type="EMBL" id="EBO2910015.1"/>
    </source>
</evidence>
<dbReference type="EMBL" id="AAHYAO010000015">
    <property type="protein sequence ID" value="ECB5815301.1"/>
    <property type="molecule type" value="Genomic_DNA"/>
</dbReference>
<evidence type="ECO:0000313" key="30">
    <source>
        <dbReference type="EMBL" id="EDG7390355.1"/>
    </source>
</evidence>
<evidence type="ECO:0000313" key="21">
    <source>
        <dbReference type="EMBL" id="ECW6041455.1"/>
    </source>
</evidence>
<evidence type="ECO:0000313" key="41">
    <source>
        <dbReference type="EMBL" id="EDI5304991.1"/>
    </source>
</evidence>
<dbReference type="EMBL" id="AAKYEZ010000001">
    <property type="protein sequence ID" value="ECW9634206.1"/>
    <property type="molecule type" value="Genomic_DNA"/>
</dbReference>
<dbReference type="EMBL" id="AAMLHW010000007">
    <property type="protein sequence ID" value="EDI5304991.1"/>
    <property type="molecule type" value="Genomic_DNA"/>
</dbReference>
<evidence type="ECO:0000313" key="18">
    <source>
        <dbReference type="EMBL" id="EBO8341546.1"/>
    </source>
</evidence>
<dbReference type="Proteomes" id="UP000839714">
    <property type="component" value="Unassembled WGS sequence"/>
</dbReference>
<dbReference type="EMBL" id="AAMFEG010000008">
    <property type="protein sequence ID" value="EDG7390355.1"/>
    <property type="molecule type" value="Genomic_DNA"/>
</dbReference>
<dbReference type="EMBL" id="AAGIAU010000001">
    <property type="protein sequence ID" value="EBO2910015.1"/>
    <property type="molecule type" value="Genomic_DNA"/>
</dbReference>
<dbReference type="EMBL" id="AAMJAQ010000008">
    <property type="protein sequence ID" value="EDH8541690.1"/>
    <property type="molecule type" value="Genomic_DNA"/>
</dbReference>
<dbReference type="EMBL" id="AAGHTB010000046">
    <property type="protein sequence ID" value="EBO2051716.1"/>
    <property type="molecule type" value="Genomic_DNA"/>
</dbReference>
<evidence type="ECO:0000313" key="15">
    <source>
        <dbReference type="EMBL" id="EBO2528101.1"/>
    </source>
</evidence>
<evidence type="ECO:0000313" key="8">
    <source>
        <dbReference type="EMBL" id="EBN3583945.1"/>
    </source>
</evidence>
<evidence type="ECO:0000313" key="31">
    <source>
        <dbReference type="EMBL" id="EDG8350761.1"/>
    </source>
</evidence>
<dbReference type="EMBL" id="AAHYUR010000001">
    <property type="protein sequence ID" value="ECB8226884.1"/>
    <property type="molecule type" value="Genomic_DNA"/>
</dbReference>
<evidence type="ECO:0000313" key="9">
    <source>
        <dbReference type="EMBL" id="EBO1206046.1"/>
    </source>
</evidence>
<dbReference type="EMBL" id="AALKSI010000023">
    <property type="protein sequence ID" value="EDA6269122.1"/>
    <property type="molecule type" value="Genomic_DNA"/>
</dbReference>
<feature type="compositionally biased region" description="Basic and acidic residues" evidence="1">
    <location>
        <begin position="1"/>
        <end position="11"/>
    </location>
</feature>
<dbReference type="EMBL" id="AAMIOR010000014">
    <property type="protein sequence ID" value="EDH7232903.1"/>
    <property type="molecule type" value="Genomic_DNA"/>
</dbReference>
<evidence type="ECO:0000313" key="26">
    <source>
        <dbReference type="EMBL" id="EDC6713748.1"/>
    </source>
</evidence>
<evidence type="ECO:0000313" key="14">
    <source>
        <dbReference type="EMBL" id="EBO2494443.1"/>
    </source>
</evidence>
<dbReference type="EMBL" id="AALRRQ010000002">
    <property type="protein sequence ID" value="EDC6713748.1"/>
    <property type="molecule type" value="Genomic_DNA"/>
</dbReference>
<dbReference type="Proteomes" id="UP000839916">
    <property type="component" value="Unassembled WGS sequence"/>
</dbReference>
<evidence type="ECO:0000313" key="33">
    <source>
        <dbReference type="EMBL" id="EDH4304479.1"/>
    </source>
</evidence>
<dbReference type="EMBL" id="AALOUC010000090">
    <property type="protein sequence ID" value="EDB8291157.1"/>
    <property type="molecule type" value="Genomic_DNA"/>
</dbReference>
<evidence type="ECO:0000313" key="29">
    <source>
        <dbReference type="EMBL" id="EDG6699357.1"/>
    </source>
</evidence>
<evidence type="ECO:0000313" key="40">
    <source>
        <dbReference type="EMBL" id="EDI4076584.1"/>
    </source>
</evidence>
<dbReference type="Proteomes" id="UP000839723">
    <property type="component" value="Unassembled WGS sequence"/>
</dbReference>
<evidence type="ECO:0000313" key="2">
    <source>
        <dbReference type="EMBL" id="EBM8104419.1"/>
    </source>
</evidence>
<dbReference type="EMBL" id="AAGHXO010000103">
    <property type="protein sequence ID" value="EBO2528101.1"/>
    <property type="molecule type" value="Genomic_DNA"/>
</dbReference>
<dbReference type="EMBL" id="AAGFNW010000012">
    <property type="protein sequence ID" value="EBN3583945.1"/>
    <property type="molecule type" value="Genomic_DNA"/>
</dbReference>
<name>A0A4V6G6Y3_SALET</name>
<evidence type="ECO:0000313" key="25">
    <source>
        <dbReference type="EMBL" id="EDB8559908.1"/>
    </source>
</evidence>
<dbReference type="EMBL" id="AAKWYY010000001">
    <property type="protein sequence ID" value="ECW6041455.1"/>
    <property type="molecule type" value="Genomic_DNA"/>
</dbReference>
<evidence type="ECO:0000313" key="28">
    <source>
        <dbReference type="EMBL" id="EDG1032659.1"/>
    </source>
</evidence>
<dbReference type="EMBL" id="AAGHMS010000150">
    <property type="protein sequence ID" value="EBO1206046.1"/>
    <property type="molecule type" value="Genomic_DNA"/>
</dbReference>
<evidence type="ECO:0000313" key="36">
    <source>
        <dbReference type="EMBL" id="EDH7969840.1"/>
    </source>
</evidence>
<evidence type="ECO:0000313" key="42">
    <source>
        <dbReference type="EMBL" id="EDI6915793.1"/>
    </source>
</evidence>